<proteinExistence type="predicted"/>
<name>A0A1T5MKE4_9BACT</name>
<evidence type="ECO:0000256" key="6">
    <source>
        <dbReference type="SAM" id="SignalP"/>
    </source>
</evidence>
<keyword evidence="3 5" id="KW-0479">Metal-binding</keyword>
<keyword evidence="1" id="KW-0813">Transport</keyword>
<keyword evidence="4 5" id="KW-0408">Iron</keyword>
<dbReference type="InterPro" id="IPR001486">
    <property type="entry name" value="Hemoglobin_trunc"/>
</dbReference>
<dbReference type="CDD" id="cd00454">
    <property type="entry name" value="TrHb1_N"/>
    <property type="match status" value="1"/>
</dbReference>
<dbReference type="RefSeq" id="WP_079690154.1">
    <property type="nucleotide sequence ID" value="NZ_FUZU01000005.1"/>
</dbReference>
<dbReference type="STRING" id="688867.SAMN05660236_5658"/>
<feature type="chain" id="PRO_5012594798" evidence="6">
    <location>
        <begin position="25"/>
        <end position="156"/>
    </location>
</feature>
<dbReference type="AlphaFoldDB" id="A0A1T5MKE4"/>
<dbReference type="SUPFAM" id="SSF46458">
    <property type="entry name" value="Globin-like"/>
    <property type="match status" value="1"/>
</dbReference>
<dbReference type="GO" id="GO:0020037">
    <property type="term" value="F:heme binding"/>
    <property type="evidence" value="ECO:0007669"/>
    <property type="project" value="InterPro"/>
</dbReference>
<evidence type="ECO:0000256" key="4">
    <source>
        <dbReference type="ARBA" id="ARBA00023004"/>
    </source>
</evidence>
<gene>
    <name evidence="7" type="ORF">SAMN05660236_5658</name>
</gene>
<dbReference type="EMBL" id="FUZU01000005">
    <property type="protein sequence ID" value="SKC88690.1"/>
    <property type="molecule type" value="Genomic_DNA"/>
</dbReference>
<dbReference type="Proteomes" id="UP000190961">
    <property type="component" value="Unassembled WGS sequence"/>
</dbReference>
<evidence type="ECO:0000256" key="3">
    <source>
        <dbReference type="ARBA" id="ARBA00022723"/>
    </source>
</evidence>
<keyword evidence="8" id="KW-1185">Reference proteome</keyword>
<evidence type="ECO:0000256" key="2">
    <source>
        <dbReference type="ARBA" id="ARBA00022617"/>
    </source>
</evidence>
<dbReference type="GO" id="GO:0019825">
    <property type="term" value="F:oxygen binding"/>
    <property type="evidence" value="ECO:0007669"/>
    <property type="project" value="InterPro"/>
</dbReference>
<dbReference type="Gene3D" id="1.10.490.10">
    <property type="entry name" value="Globins"/>
    <property type="match status" value="1"/>
</dbReference>
<evidence type="ECO:0000313" key="7">
    <source>
        <dbReference type="EMBL" id="SKC88690.1"/>
    </source>
</evidence>
<sequence>MKTKLFKNAAVVFTILTLAFAVSCSDDDDEMKEDTSLYTRLGGIDAISAVTDQFLANVAADSKINARFEATVANSSRLQLLRNNLIDQICAGSGGPCQYKGKTMAAAHAGMGITQDEFNALVADLVAALEKFSVPAQEKNDLLAILGPMQSDIVGK</sequence>
<feature type="signal peptide" evidence="6">
    <location>
        <begin position="1"/>
        <end position="24"/>
    </location>
</feature>
<protein>
    <submittedName>
        <fullName evidence="7">Hemoglobin</fullName>
    </submittedName>
</protein>
<accession>A0A1T5MKE4</accession>
<dbReference type="InterPro" id="IPR012292">
    <property type="entry name" value="Globin/Proto"/>
</dbReference>
<keyword evidence="2 5" id="KW-0349">Heme</keyword>
<dbReference type="InterPro" id="IPR009050">
    <property type="entry name" value="Globin-like_sf"/>
</dbReference>
<keyword evidence="6" id="KW-0732">Signal</keyword>
<feature type="binding site" description="distal binding residue" evidence="5">
    <location>
        <position position="108"/>
    </location>
    <ligand>
        <name>heme</name>
        <dbReference type="ChEBI" id="CHEBI:30413"/>
    </ligand>
    <ligandPart>
        <name>Fe</name>
        <dbReference type="ChEBI" id="CHEBI:18248"/>
    </ligandPart>
</feature>
<reference evidence="7 8" key="1">
    <citation type="submission" date="2017-02" db="EMBL/GenBank/DDBJ databases">
        <authorList>
            <person name="Peterson S.W."/>
        </authorList>
    </citation>
    <scope>NUCLEOTIDE SEQUENCE [LARGE SCALE GENOMIC DNA]</scope>
    <source>
        <strain evidence="7 8">DSM 25262</strain>
    </source>
</reference>
<dbReference type="OrthoDB" id="9795814at2"/>
<organism evidence="7 8">
    <name type="scientific">Ohtaekwangia koreensis</name>
    <dbReference type="NCBI Taxonomy" id="688867"/>
    <lineage>
        <taxon>Bacteria</taxon>
        <taxon>Pseudomonadati</taxon>
        <taxon>Bacteroidota</taxon>
        <taxon>Cytophagia</taxon>
        <taxon>Cytophagales</taxon>
        <taxon>Fulvivirgaceae</taxon>
        <taxon>Ohtaekwangia</taxon>
    </lineage>
</organism>
<evidence type="ECO:0000313" key="8">
    <source>
        <dbReference type="Proteomes" id="UP000190961"/>
    </source>
</evidence>
<dbReference type="GO" id="GO:0046872">
    <property type="term" value="F:metal ion binding"/>
    <property type="evidence" value="ECO:0007669"/>
    <property type="project" value="UniProtKB-KW"/>
</dbReference>
<evidence type="ECO:0000256" key="5">
    <source>
        <dbReference type="PIRSR" id="PIRSR601486-1"/>
    </source>
</evidence>
<dbReference type="PROSITE" id="PS51257">
    <property type="entry name" value="PROKAR_LIPOPROTEIN"/>
    <property type="match status" value="1"/>
</dbReference>
<evidence type="ECO:0000256" key="1">
    <source>
        <dbReference type="ARBA" id="ARBA00022448"/>
    </source>
</evidence>
<dbReference type="Pfam" id="PF01152">
    <property type="entry name" value="Bac_globin"/>
    <property type="match status" value="1"/>
</dbReference>